<name>A0A6J8AEJ7_MYTCO</name>
<dbReference type="EMBL" id="CACVKT020001287">
    <property type="protein sequence ID" value="CAC5366524.1"/>
    <property type="molecule type" value="Genomic_DNA"/>
</dbReference>
<keyword evidence="2" id="KW-1185">Reference proteome</keyword>
<dbReference type="OrthoDB" id="6137292at2759"/>
<reference evidence="1 2" key="1">
    <citation type="submission" date="2020-06" db="EMBL/GenBank/DDBJ databases">
        <authorList>
            <person name="Li R."/>
            <person name="Bekaert M."/>
        </authorList>
    </citation>
    <scope>NUCLEOTIDE SEQUENCE [LARGE SCALE GENOMIC DNA]</scope>
    <source>
        <strain evidence="2">wild</strain>
    </source>
</reference>
<evidence type="ECO:0000313" key="2">
    <source>
        <dbReference type="Proteomes" id="UP000507470"/>
    </source>
</evidence>
<dbReference type="Proteomes" id="UP000507470">
    <property type="component" value="Unassembled WGS sequence"/>
</dbReference>
<protein>
    <recommendedName>
        <fullName evidence="3">Mab-21-like nucleotidyltransferase domain-containing protein</fullName>
    </recommendedName>
</protein>
<evidence type="ECO:0000313" key="1">
    <source>
        <dbReference type="EMBL" id="CAC5366524.1"/>
    </source>
</evidence>
<accession>A0A6J8AEJ7</accession>
<proteinExistence type="predicted"/>
<sequence>MYKECLDRRKTQEQWILNLRYPDKSSNDYLEYLQNCTDCNTDHLLWPENDLRTKYLYEHLVKSVGTEIDIRTRQRLFMTNDTIDNACSTYGTKISSGSLTEGLELPGSDMDIMYVDKTADVIHNVRNIKHPLQCTTMVMESDIYHPGFTRLKCVAEKKGESFFVPLEGKRLYASFDHFVDSHKHSISNISLTLHGPCLSDSDHSMDFALCLRSIYFPHNAIPWASRHWRQ</sequence>
<gene>
    <name evidence="1" type="ORF">MCOR_6785</name>
</gene>
<dbReference type="AlphaFoldDB" id="A0A6J8AEJ7"/>
<evidence type="ECO:0008006" key="3">
    <source>
        <dbReference type="Google" id="ProtNLM"/>
    </source>
</evidence>
<organism evidence="1 2">
    <name type="scientific">Mytilus coruscus</name>
    <name type="common">Sea mussel</name>
    <dbReference type="NCBI Taxonomy" id="42192"/>
    <lineage>
        <taxon>Eukaryota</taxon>
        <taxon>Metazoa</taxon>
        <taxon>Spiralia</taxon>
        <taxon>Lophotrochozoa</taxon>
        <taxon>Mollusca</taxon>
        <taxon>Bivalvia</taxon>
        <taxon>Autobranchia</taxon>
        <taxon>Pteriomorphia</taxon>
        <taxon>Mytilida</taxon>
        <taxon>Mytiloidea</taxon>
        <taxon>Mytilidae</taxon>
        <taxon>Mytilinae</taxon>
        <taxon>Mytilus</taxon>
    </lineage>
</organism>